<dbReference type="PANTHER" id="PTHR38788">
    <property type="entry name" value="CLR5 DOMAIN-CONTAINING PROTEIN"/>
    <property type="match status" value="1"/>
</dbReference>
<gene>
    <name evidence="3" type="ORF">EJ05DRAFT_477208</name>
</gene>
<protein>
    <recommendedName>
        <fullName evidence="2">Clr5 domain-containing protein</fullName>
    </recommendedName>
</protein>
<feature type="compositionally biased region" description="Polar residues" evidence="1">
    <location>
        <begin position="139"/>
        <end position="153"/>
    </location>
</feature>
<proteinExistence type="predicted"/>
<reference evidence="3" key="1">
    <citation type="journal article" date="2020" name="Stud. Mycol.">
        <title>101 Dothideomycetes genomes: a test case for predicting lifestyles and emergence of pathogens.</title>
        <authorList>
            <person name="Haridas S."/>
            <person name="Albert R."/>
            <person name="Binder M."/>
            <person name="Bloem J."/>
            <person name="Labutti K."/>
            <person name="Salamov A."/>
            <person name="Andreopoulos B."/>
            <person name="Baker S."/>
            <person name="Barry K."/>
            <person name="Bills G."/>
            <person name="Bluhm B."/>
            <person name="Cannon C."/>
            <person name="Castanera R."/>
            <person name="Culley D."/>
            <person name="Daum C."/>
            <person name="Ezra D."/>
            <person name="Gonzalez J."/>
            <person name="Henrissat B."/>
            <person name="Kuo A."/>
            <person name="Liang C."/>
            <person name="Lipzen A."/>
            <person name="Lutzoni F."/>
            <person name="Magnuson J."/>
            <person name="Mondo S."/>
            <person name="Nolan M."/>
            <person name="Ohm R."/>
            <person name="Pangilinan J."/>
            <person name="Park H.-J."/>
            <person name="Ramirez L."/>
            <person name="Alfaro M."/>
            <person name="Sun H."/>
            <person name="Tritt A."/>
            <person name="Yoshinaga Y."/>
            <person name="Zwiers L.-H."/>
            <person name="Turgeon B."/>
            <person name="Goodwin S."/>
            <person name="Spatafora J."/>
            <person name="Crous P."/>
            <person name="Grigoriev I."/>
        </authorList>
    </citation>
    <scope>NUCLEOTIDE SEQUENCE</scope>
    <source>
        <strain evidence="3">CBS 121739</strain>
    </source>
</reference>
<dbReference type="AlphaFoldDB" id="A0A6A6W614"/>
<dbReference type="RefSeq" id="XP_033599438.1">
    <property type="nucleotide sequence ID" value="XM_033744200.1"/>
</dbReference>
<evidence type="ECO:0000256" key="1">
    <source>
        <dbReference type="SAM" id="MobiDB-lite"/>
    </source>
</evidence>
<evidence type="ECO:0000313" key="3">
    <source>
        <dbReference type="EMBL" id="KAF2756987.1"/>
    </source>
</evidence>
<feature type="domain" description="Clr5" evidence="2">
    <location>
        <begin position="13"/>
        <end position="64"/>
    </location>
</feature>
<evidence type="ECO:0000313" key="4">
    <source>
        <dbReference type="Proteomes" id="UP000799437"/>
    </source>
</evidence>
<dbReference type="InterPro" id="IPR011990">
    <property type="entry name" value="TPR-like_helical_dom_sf"/>
</dbReference>
<dbReference type="OrthoDB" id="5308957at2759"/>
<dbReference type="Gene3D" id="1.25.40.10">
    <property type="entry name" value="Tetratricopeptide repeat domain"/>
    <property type="match status" value="1"/>
</dbReference>
<feature type="compositionally biased region" description="Polar residues" evidence="1">
    <location>
        <begin position="100"/>
        <end position="117"/>
    </location>
</feature>
<dbReference type="PANTHER" id="PTHR38788:SF3">
    <property type="entry name" value="CLR5 DOMAIN-CONTAINING PROTEIN"/>
    <property type="match status" value="1"/>
</dbReference>
<organism evidence="3 4">
    <name type="scientific">Pseudovirgaria hyperparasitica</name>
    <dbReference type="NCBI Taxonomy" id="470096"/>
    <lineage>
        <taxon>Eukaryota</taxon>
        <taxon>Fungi</taxon>
        <taxon>Dikarya</taxon>
        <taxon>Ascomycota</taxon>
        <taxon>Pezizomycotina</taxon>
        <taxon>Dothideomycetes</taxon>
        <taxon>Dothideomycetes incertae sedis</taxon>
        <taxon>Acrospermales</taxon>
        <taxon>Acrospermaceae</taxon>
        <taxon>Pseudovirgaria</taxon>
    </lineage>
</organism>
<dbReference type="InterPro" id="IPR025676">
    <property type="entry name" value="Clr5_dom"/>
</dbReference>
<evidence type="ECO:0000259" key="2">
    <source>
        <dbReference type="Pfam" id="PF14420"/>
    </source>
</evidence>
<feature type="region of interest" description="Disordered" evidence="1">
    <location>
        <begin position="66"/>
        <end position="153"/>
    </location>
</feature>
<dbReference type="EMBL" id="ML996574">
    <property type="protein sequence ID" value="KAF2756987.1"/>
    <property type="molecule type" value="Genomic_DNA"/>
</dbReference>
<dbReference type="GeneID" id="54485254"/>
<name>A0A6A6W614_9PEZI</name>
<dbReference type="Pfam" id="PF14420">
    <property type="entry name" value="Clr5"/>
    <property type="match status" value="1"/>
</dbReference>
<dbReference type="Proteomes" id="UP000799437">
    <property type="component" value="Unassembled WGS sequence"/>
</dbReference>
<keyword evidence="4" id="KW-1185">Reference proteome</keyword>
<sequence>MSVSELKYTQGPSAEQWESHRETITQLYHKMSLKDLSDFMKRHHSFNASKRMYDSRFRRWQVFKTKQAVRQPVTHGSPNPPKARKSRVTKSRGPEKRYRQTGQLLPKSTITDNSYRSSLPEHHFAPSKRTTRNGRCVSCQRTNSSSPSSDIETTWSHTTALNRNADRVDSIGTPVMKEEPLTPTDGQSVRAHHTHVRESFSSHSPTAEHFPGYGYMGSSDSRPISLIGSTTSCGPFSNLICVSQVVDQAGGLPPQIATPRELQQLNIILGSIHQFYSHEFSKQDDIQSHYTTAASRPFWFDINTGIYLLKYAASKPLCTKTPSRAFAAIQSACANASKALSSIPFDFPLQLLLRLSPFNTRICLPLRANILSFLSSMASTTLAPMHPLAALCTALAADDHSLELSARAFTYMASLLGSHRICSVPTVRHRLSSAQAKWSRREGNVTKAVVQARDVVALASVDFGPYDEKTRAAASELVHAYMAAGQYTHALHECQRVIRCPGPGSRRDEAAGGDVVSGEVEYFTDGIAAHGMEDVAELYEKMGDSGEGIVWLKRAVGIALRVWGQAPTTMHILDKLVDALREDGRSEDARTWEKVGLLEAK</sequence>
<accession>A0A6A6W614</accession>